<reference evidence="1" key="1">
    <citation type="submission" date="2019-10" db="EMBL/GenBank/DDBJ databases">
        <title>Conservation and host-specific expression of non-tandemly repeated heterogenous ribosome RNA gene in arbuscular mycorrhizal fungi.</title>
        <authorList>
            <person name="Maeda T."/>
            <person name="Kobayashi Y."/>
            <person name="Nakagawa T."/>
            <person name="Ezawa T."/>
            <person name="Yamaguchi K."/>
            <person name="Bino T."/>
            <person name="Nishimoto Y."/>
            <person name="Shigenobu S."/>
            <person name="Kawaguchi M."/>
        </authorList>
    </citation>
    <scope>NUCLEOTIDE SEQUENCE</scope>
    <source>
        <strain evidence="1">HR1</strain>
    </source>
</reference>
<evidence type="ECO:0000313" key="1">
    <source>
        <dbReference type="EMBL" id="GET00603.1"/>
    </source>
</evidence>
<proteinExistence type="predicted"/>
<dbReference type="AlphaFoldDB" id="A0A8H3M4I9"/>
<dbReference type="Proteomes" id="UP000615446">
    <property type="component" value="Unassembled WGS sequence"/>
</dbReference>
<name>A0A8H3M4I9_9GLOM</name>
<accession>A0A8H3M4I9</accession>
<organism evidence="1 2">
    <name type="scientific">Rhizophagus clarus</name>
    <dbReference type="NCBI Taxonomy" id="94130"/>
    <lineage>
        <taxon>Eukaryota</taxon>
        <taxon>Fungi</taxon>
        <taxon>Fungi incertae sedis</taxon>
        <taxon>Mucoromycota</taxon>
        <taxon>Glomeromycotina</taxon>
        <taxon>Glomeromycetes</taxon>
        <taxon>Glomerales</taxon>
        <taxon>Glomeraceae</taxon>
        <taxon>Rhizophagus</taxon>
    </lineage>
</organism>
<evidence type="ECO:0000313" key="2">
    <source>
        <dbReference type="Proteomes" id="UP000615446"/>
    </source>
</evidence>
<comment type="caution">
    <text evidence="1">The sequence shown here is derived from an EMBL/GenBank/DDBJ whole genome shotgun (WGS) entry which is preliminary data.</text>
</comment>
<protein>
    <submittedName>
        <fullName evidence="1">Uncharacterized protein</fullName>
    </submittedName>
</protein>
<dbReference type="EMBL" id="BLAL01000286">
    <property type="protein sequence ID" value="GET00603.1"/>
    <property type="molecule type" value="Genomic_DNA"/>
</dbReference>
<gene>
    <name evidence="1" type="ORF">RCL2_002705500</name>
</gene>
<sequence>MISEKFRFLNQILNLGPTSITSEIPNSNYLLHVQKDRNLLKPNFMFLLAGGSVPEAFGFSRNIIAKKKNLPASPSKTSLCSLFIHRTS</sequence>